<dbReference type="PROSITE" id="PS00300">
    <property type="entry name" value="SRP54"/>
    <property type="match status" value="1"/>
</dbReference>
<dbReference type="InterPro" id="IPR000897">
    <property type="entry name" value="SRP54_GTPase_dom"/>
</dbReference>
<dbReference type="SUPFAM" id="SSF47364">
    <property type="entry name" value="Domain of the SRP/SRP receptor G-proteins"/>
    <property type="match status" value="1"/>
</dbReference>
<dbReference type="FunFam" id="3.40.50.300:FF:000053">
    <property type="entry name" value="Signal recognition particle receptor FtsY"/>
    <property type="match status" value="1"/>
</dbReference>
<accession>A0A1H7U878</accession>
<feature type="binding site" evidence="9">
    <location>
        <begin position="272"/>
        <end position="275"/>
    </location>
    <ligand>
        <name>GTP</name>
        <dbReference type="ChEBI" id="CHEBI:37565"/>
    </ligand>
</feature>
<feature type="domain" description="SRP54-type proteins GTP-binding" evidence="10">
    <location>
        <begin position="293"/>
        <end position="306"/>
    </location>
</feature>
<keyword evidence="2 9" id="KW-0963">Cytoplasm</keyword>
<comment type="function">
    <text evidence="9">Involved in targeting and insertion of nascent membrane proteins into the cytoplasmic membrane. Acts as a receptor for the complex formed by the signal recognition particle (SRP) and the ribosome-nascent chain (RNC).</text>
</comment>
<keyword evidence="12" id="KW-1185">Reference proteome</keyword>
<dbReference type="GO" id="GO:0006614">
    <property type="term" value="P:SRP-dependent cotranslational protein targeting to membrane"/>
    <property type="evidence" value="ECO:0007669"/>
    <property type="project" value="InterPro"/>
</dbReference>
<comment type="subcellular location">
    <subcellularLocation>
        <location evidence="9">Cell membrane</location>
        <topology evidence="9">Peripheral membrane protein</topology>
        <orientation evidence="9">Cytoplasmic side</orientation>
    </subcellularLocation>
    <subcellularLocation>
        <location evidence="9">Cytoplasm</location>
    </subcellularLocation>
</comment>
<dbReference type="Gene3D" id="3.40.50.300">
    <property type="entry name" value="P-loop containing nucleotide triphosphate hydrolases"/>
    <property type="match status" value="1"/>
</dbReference>
<dbReference type="InterPro" id="IPR027417">
    <property type="entry name" value="P-loop_NTPase"/>
</dbReference>
<dbReference type="SMART" id="SM00963">
    <property type="entry name" value="SRP54_N"/>
    <property type="match status" value="1"/>
</dbReference>
<feature type="binding site" evidence="9">
    <location>
        <begin position="126"/>
        <end position="133"/>
    </location>
    <ligand>
        <name>GTP</name>
        <dbReference type="ChEBI" id="CHEBI:37565"/>
    </ligand>
</feature>
<dbReference type="HAMAP" id="MF_00920">
    <property type="entry name" value="FtsY"/>
    <property type="match status" value="1"/>
</dbReference>
<dbReference type="GO" id="GO:0005886">
    <property type="term" value="C:plasma membrane"/>
    <property type="evidence" value="ECO:0007669"/>
    <property type="project" value="UniProtKB-SubCell"/>
</dbReference>
<dbReference type="PANTHER" id="PTHR43134:SF1">
    <property type="entry name" value="SIGNAL RECOGNITION PARTICLE RECEPTOR SUBUNIT ALPHA"/>
    <property type="match status" value="1"/>
</dbReference>
<dbReference type="NCBIfam" id="TIGR00064">
    <property type="entry name" value="ftsY"/>
    <property type="match status" value="1"/>
</dbReference>
<dbReference type="SMART" id="SM00962">
    <property type="entry name" value="SRP54"/>
    <property type="match status" value="1"/>
</dbReference>
<dbReference type="RefSeq" id="WP_090609170.1">
    <property type="nucleotide sequence ID" value="NZ_FNZR01000014.1"/>
</dbReference>
<dbReference type="FunFam" id="1.20.120.140:FF:000008">
    <property type="entry name" value="Signal recognition particle receptor FtsY"/>
    <property type="match status" value="1"/>
</dbReference>
<dbReference type="SMART" id="SM00382">
    <property type="entry name" value="AAA"/>
    <property type="match status" value="1"/>
</dbReference>
<dbReference type="InterPro" id="IPR042101">
    <property type="entry name" value="SRP54_N_sf"/>
</dbReference>
<dbReference type="InterPro" id="IPR003593">
    <property type="entry name" value="AAA+_ATPase"/>
</dbReference>
<evidence type="ECO:0000256" key="7">
    <source>
        <dbReference type="ARBA" id="ARBA00023170"/>
    </source>
</evidence>
<dbReference type="GO" id="GO:0005525">
    <property type="term" value="F:GTP binding"/>
    <property type="evidence" value="ECO:0007669"/>
    <property type="project" value="UniProtKB-UniRule"/>
</dbReference>
<keyword evidence="4 9" id="KW-0378">Hydrolase</keyword>
<evidence type="ECO:0000256" key="2">
    <source>
        <dbReference type="ARBA" id="ARBA00022490"/>
    </source>
</evidence>
<dbReference type="InterPro" id="IPR036225">
    <property type="entry name" value="SRP/SRP_N"/>
</dbReference>
<keyword evidence="5 9" id="KW-0342">GTP-binding</keyword>
<dbReference type="InterPro" id="IPR004390">
    <property type="entry name" value="SR_rcpt_FtsY"/>
</dbReference>
<dbReference type="InterPro" id="IPR013822">
    <property type="entry name" value="Signal_recog_particl_SRP54_hlx"/>
</dbReference>
<reference evidence="12" key="1">
    <citation type="submission" date="2016-10" db="EMBL/GenBank/DDBJ databases">
        <authorList>
            <person name="Varghese N."/>
            <person name="Submissions S."/>
        </authorList>
    </citation>
    <scope>NUCLEOTIDE SEQUENCE [LARGE SCALE GENOMIC DNA]</scope>
    <source>
        <strain evidence="12">Jip14</strain>
    </source>
</reference>
<protein>
    <recommendedName>
        <fullName evidence="9">Signal recognition particle receptor FtsY</fullName>
        <shortName evidence="9">SRP receptor</shortName>
        <ecNumber evidence="9">3.6.5.4</ecNumber>
    </recommendedName>
</protein>
<dbReference type="AlphaFoldDB" id="A0A1H7U878"/>
<evidence type="ECO:0000256" key="9">
    <source>
        <dbReference type="HAMAP-Rule" id="MF_00920"/>
    </source>
</evidence>
<comment type="similarity">
    <text evidence="9">Belongs to the GTP-binding SRP family. FtsY subfamily.</text>
</comment>
<evidence type="ECO:0000256" key="6">
    <source>
        <dbReference type="ARBA" id="ARBA00023136"/>
    </source>
</evidence>
<dbReference type="GO" id="GO:0005047">
    <property type="term" value="F:signal recognition particle binding"/>
    <property type="evidence" value="ECO:0007669"/>
    <property type="project" value="TreeGrafter"/>
</dbReference>
<dbReference type="EMBL" id="FNZR01000014">
    <property type="protein sequence ID" value="SEL93029.1"/>
    <property type="molecule type" value="Genomic_DNA"/>
</dbReference>
<evidence type="ECO:0000256" key="3">
    <source>
        <dbReference type="ARBA" id="ARBA00022741"/>
    </source>
</evidence>
<dbReference type="Pfam" id="PF00448">
    <property type="entry name" value="SRP54"/>
    <property type="match status" value="1"/>
</dbReference>
<evidence type="ECO:0000256" key="5">
    <source>
        <dbReference type="ARBA" id="ARBA00023134"/>
    </source>
</evidence>
<dbReference type="CDD" id="cd17874">
    <property type="entry name" value="FtsY"/>
    <property type="match status" value="1"/>
</dbReference>
<dbReference type="PANTHER" id="PTHR43134">
    <property type="entry name" value="SIGNAL RECOGNITION PARTICLE RECEPTOR SUBUNIT ALPHA"/>
    <property type="match status" value="1"/>
</dbReference>
<evidence type="ECO:0000256" key="4">
    <source>
        <dbReference type="ARBA" id="ARBA00022801"/>
    </source>
</evidence>
<evidence type="ECO:0000259" key="10">
    <source>
        <dbReference type="PROSITE" id="PS00300"/>
    </source>
</evidence>
<dbReference type="Pfam" id="PF02881">
    <property type="entry name" value="SRP54_N"/>
    <property type="match status" value="1"/>
</dbReference>
<gene>
    <name evidence="9" type="primary">ftsY</name>
    <name evidence="11" type="ORF">SAMN05421740_11419</name>
</gene>
<keyword evidence="3 9" id="KW-0547">Nucleotide-binding</keyword>
<organism evidence="11 12">
    <name type="scientific">Parapedobacter koreensis</name>
    <dbReference type="NCBI Taxonomy" id="332977"/>
    <lineage>
        <taxon>Bacteria</taxon>
        <taxon>Pseudomonadati</taxon>
        <taxon>Bacteroidota</taxon>
        <taxon>Sphingobacteriia</taxon>
        <taxon>Sphingobacteriales</taxon>
        <taxon>Sphingobacteriaceae</taxon>
        <taxon>Parapedobacter</taxon>
    </lineage>
</organism>
<dbReference type="STRING" id="332977.SAMN05421740_11419"/>
<evidence type="ECO:0000313" key="11">
    <source>
        <dbReference type="EMBL" id="SEL93029.1"/>
    </source>
</evidence>
<proteinExistence type="inferred from homology"/>
<keyword evidence="7 9" id="KW-0675">Receptor</keyword>
<dbReference type="SUPFAM" id="SSF52540">
    <property type="entry name" value="P-loop containing nucleoside triphosphate hydrolases"/>
    <property type="match status" value="1"/>
</dbReference>
<dbReference type="EC" id="3.6.5.4" evidence="9"/>
<name>A0A1H7U878_9SPHI</name>
<dbReference type="GO" id="GO:0005737">
    <property type="term" value="C:cytoplasm"/>
    <property type="evidence" value="ECO:0007669"/>
    <property type="project" value="UniProtKB-SubCell"/>
</dbReference>
<dbReference type="GO" id="GO:0003924">
    <property type="term" value="F:GTPase activity"/>
    <property type="evidence" value="ECO:0007669"/>
    <property type="project" value="UniProtKB-UniRule"/>
</dbReference>
<evidence type="ECO:0000256" key="8">
    <source>
        <dbReference type="ARBA" id="ARBA00048027"/>
    </source>
</evidence>
<comment type="subunit">
    <text evidence="9">Part of the signal recognition particle protein translocation system, which is composed of SRP and FtsY.</text>
</comment>
<dbReference type="Proteomes" id="UP000198916">
    <property type="component" value="Unassembled WGS sequence"/>
</dbReference>
<keyword evidence="1 9" id="KW-1003">Cell membrane</keyword>
<keyword evidence="6 9" id="KW-0472">Membrane</keyword>
<evidence type="ECO:0000256" key="1">
    <source>
        <dbReference type="ARBA" id="ARBA00022475"/>
    </source>
</evidence>
<dbReference type="OrthoDB" id="9804720at2"/>
<sequence>MGLFDFFKKKQETPEAQEALDKGLEKTKEGFFSKITKAVVGKSTVDDEVLDDLEEVLVTSDVGVTTTLKIIERIQARVARDKYVSTSELHSILREEIQALLAENNSADFEHFEYGEHKPYVIMVVGVNGVGKTTTIGKLAHQLKEAGNSVVLGAADTFRAAAVDQIKLWGERVGVRVVAQAMGSDPASVAYDTVKSAVANGDDVAIIDTAGRLHNKVALMNELTKIKQVMQKVVPGAPHEILLVLDASTGQNAIEQCKQFTQATDVNALALTKLDGTAKGGVVIGISDQFKIPVKYIGVGEKIGDLQLFNKKEFVDSLFK</sequence>
<comment type="catalytic activity">
    <reaction evidence="8 9">
        <text>GTP + H2O = GDP + phosphate + H(+)</text>
        <dbReference type="Rhea" id="RHEA:19669"/>
        <dbReference type="ChEBI" id="CHEBI:15377"/>
        <dbReference type="ChEBI" id="CHEBI:15378"/>
        <dbReference type="ChEBI" id="CHEBI:37565"/>
        <dbReference type="ChEBI" id="CHEBI:43474"/>
        <dbReference type="ChEBI" id="CHEBI:58189"/>
        <dbReference type="EC" id="3.6.5.4"/>
    </reaction>
</comment>
<dbReference type="Gene3D" id="1.20.120.140">
    <property type="entry name" value="Signal recognition particle SRP54, nucleotide-binding domain"/>
    <property type="match status" value="1"/>
</dbReference>
<feature type="binding site" evidence="9">
    <location>
        <begin position="208"/>
        <end position="212"/>
    </location>
    <ligand>
        <name>GTP</name>
        <dbReference type="ChEBI" id="CHEBI:37565"/>
    </ligand>
</feature>
<evidence type="ECO:0000313" key="12">
    <source>
        <dbReference type="Proteomes" id="UP000198916"/>
    </source>
</evidence>